<feature type="domain" description="Cytochrome b5 heme-binding" evidence="3">
    <location>
        <begin position="35"/>
        <end position="131"/>
    </location>
</feature>
<dbReference type="STRING" id="6689.A0A423TPT4"/>
<comment type="similarity">
    <text evidence="1">Belongs to the cytochrome b5 family. MAPR subfamily.</text>
</comment>
<feature type="region of interest" description="Disordered" evidence="2">
    <location>
        <begin position="161"/>
        <end position="203"/>
    </location>
</feature>
<feature type="region of interest" description="Disordered" evidence="2">
    <location>
        <begin position="1"/>
        <end position="31"/>
    </location>
</feature>
<keyword evidence="5" id="KW-1185">Reference proteome</keyword>
<dbReference type="Proteomes" id="UP000283509">
    <property type="component" value="Unassembled WGS sequence"/>
</dbReference>
<reference evidence="4 5" key="1">
    <citation type="submission" date="2018-04" db="EMBL/GenBank/DDBJ databases">
        <authorList>
            <person name="Zhang X."/>
            <person name="Yuan J."/>
            <person name="Li F."/>
            <person name="Xiang J."/>
        </authorList>
    </citation>
    <scope>NUCLEOTIDE SEQUENCE [LARGE SCALE GENOMIC DNA]</scope>
    <source>
        <tissue evidence="4">Muscle</tissue>
    </source>
</reference>
<name>A0A423TPT4_PENVA</name>
<organism evidence="4 5">
    <name type="scientific">Penaeus vannamei</name>
    <name type="common">Whiteleg shrimp</name>
    <name type="synonym">Litopenaeus vannamei</name>
    <dbReference type="NCBI Taxonomy" id="6689"/>
    <lineage>
        <taxon>Eukaryota</taxon>
        <taxon>Metazoa</taxon>
        <taxon>Ecdysozoa</taxon>
        <taxon>Arthropoda</taxon>
        <taxon>Crustacea</taxon>
        <taxon>Multicrustacea</taxon>
        <taxon>Malacostraca</taxon>
        <taxon>Eumalacostraca</taxon>
        <taxon>Eucarida</taxon>
        <taxon>Decapoda</taxon>
        <taxon>Dendrobranchiata</taxon>
        <taxon>Penaeoidea</taxon>
        <taxon>Penaeidae</taxon>
        <taxon>Penaeus</taxon>
    </lineage>
</organism>
<dbReference type="AlphaFoldDB" id="A0A423TPT4"/>
<dbReference type="Gene3D" id="3.10.120.10">
    <property type="entry name" value="Cytochrome b5-like heme/steroid binding domain"/>
    <property type="match status" value="1"/>
</dbReference>
<reference evidence="4 5" key="2">
    <citation type="submission" date="2019-01" db="EMBL/GenBank/DDBJ databases">
        <title>The decoding of complex shrimp genome reveals the adaptation for benthos swimmer, frequently molting mechanism and breeding impact on genome.</title>
        <authorList>
            <person name="Sun Y."/>
            <person name="Gao Y."/>
            <person name="Yu Y."/>
        </authorList>
    </citation>
    <scope>NUCLEOTIDE SEQUENCE [LARGE SCALE GENOMIC DNA]</scope>
    <source>
        <tissue evidence="4">Muscle</tissue>
    </source>
</reference>
<dbReference type="InterPro" id="IPR050577">
    <property type="entry name" value="MAPR/NEUFC/NENF-like"/>
</dbReference>
<evidence type="ECO:0000313" key="5">
    <source>
        <dbReference type="Proteomes" id="UP000283509"/>
    </source>
</evidence>
<protein>
    <submittedName>
        <fullName evidence="4">Neuferricin</fullName>
    </submittedName>
</protein>
<sequence>MAIHKFIRDLYPSSEKGEKGPNPVKGSKKHKEKIFTEEELKNYDGKEGRKGPYLAILGRVYNVKKGKQHYGAGGGYEFFSGRDASRAFVSGDFSEAGLVDDVSGLSNPDYIGLDDWVKFYEKDYKYVGKLIGRYYNEQGEPTQYSNLVQQWISEAYAQKEDENQEKRIFPPCNSEWTPEAGSRRWNTARLDGSSKETFQPWPG</sequence>
<accession>A0A423TPT4</accession>
<evidence type="ECO:0000259" key="3">
    <source>
        <dbReference type="SMART" id="SM01117"/>
    </source>
</evidence>
<dbReference type="EMBL" id="QCYY01001373">
    <property type="protein sequence ID" value="ROT78474.1"/>
    <property type="molecule type" value="Genomic_DNA"/>
</dbReference>
<dbReference type="SMART" id="SM01117">
    <property type="entry name" value="Cyt-b5"/>
    <property type="match status" value="1"/>
</dbReference>
<dbReference type="PANTHER" id="PTHR10281">
    <property type="entry name" value="MEMBRANE-ASSOCIATED PROGESTERONE RECEPTOR COMPONENT-RELATED"/>
    <property type="match status" value="1"/>
</dbReference>
<dbReference type="GO" id="GO:0016020">
    <property type="term" value="C:membrane"/>
    <property type="evidence" value="ECO:0007669"/>
    <property type="project" value="TreeGrafter"/>
</dbReference>
<dbReference type="PANTHER" id="PTHR10281:SF4">
    <property type="entry name" value="NEUFERRICIN"/>
    <property type="match status" value="1"/>
</dbReference>
<evidence type="ECO:0000256" key="2">
    <source>
        <dbReference type="SAM" id="MobiDB-lite"/>
    </source>
</evidence>
<gene>
    <name evidence="4" type="ORF">C7M84_002799</name>
</gene>
<evidence type="ECO:0000256" key="1">
    <source>
        <dbReference type="ARBA" id="ARBA00038357"/>
    </source>
</evidence>
<dbReference type="InterPro" id="IPR001199">
    <property type="entry name" value="Cyt_B5-like_heme/steroid-bd"/>
</dbReference>
<dbReference type="OrthoDB" id="10257697at2759"/>
<evidence type="ECO:0000313" key="4">
    <source>
        <dbReference type="EMBL" id="ROT78474.1"/>
    </source>
</evidence>
<comment type="caution">
    <text evidence="4">The sequence shown here is derived from an EMBL/GenBank/DDBJ whole genome shotgun (WGS) entry which is preliminary data.</text>
</comment>
<dbReference type="SUPFAM" id="SSF55856">
    <property type="entry name" value="Cytochrome b5-like heme/steroid binding domain"/>
    <property type="match status" value="1"/>
</dbReference>
<dbReference type="GO" id="GO:0012505">
    <property type="term" value="C:endomembrane system"/>
    <property type="evidence" value="ECO:0007669"/>
    <property type="project" value="TreeGrafter"/>
</dbReference>
<proteinExistence type="inferred from homology"/>
<dbReference type="Pfam" id="PF00173">
    <property type="entry name" value="Cyt-b5"/>
    <property type="match status" value="1"/>
</dbReference>
<dbReference type="InterPro" id="IPR036400">
    <property type="entry name" value="Cyt_B5-like_heme/steroid_sf"/>
</dbReference>